<evidence type="ECO:0000313" key="3">
    <source>
        <dbReference type="Proteomes" id="UP000600588"/>
    </source>
</evidence>
<dbReference type="GO" id="GO:0055085">
    <property type="term" value="P:transmembrane transport"/>
    <property type="evidence" value="ECO:0007669"/>
    <property type="project" value="InterPro"/>
</dbReference>
<gene>
    <name evidence="2" type="ORF">ICJ83_15565</name>
</gene>
<dbReference type="RefSeq" id="WP_188231333.1">
    <property type="nucleotide sequence ID" value="NZ_JACVXB010000009.1"/>
</dbReference>
<feature type="domain" description="TonB C-terminal" evidence="1">
    <location>
        <begin position="258"/>
        <end position="317"/>
    </location>
</feature>
<dbReference type="Pfam" id="PF03544">
    <property type="entry name" value="TonB_C"/>
    <property type="match status" value="1"/>
</dbReference>
<organism evidence="2 3">
    <name type="scientific">Aestuariibaculum sediminum</name>
    <dbReference type="NCBI Taxonomy" id="2770637"/>
    <lineage>
        <taxon>Bacteria</taxon>
        <taxon>Pseudomonadati</taxon>
        <taxon>Bacteroidota</taxon>
        <taxon>Flavobacteriia</taxon>
        <taxon>Flavobacteriales</taxon>
        <taxon>Flavobacteriaceae</taxon>
    </lineage>
</organism>
<comment type="caution">
    <text evidence="2">The sequence shown here is derived from an EMBL/GenBank/DDBJ whole genome shotgun (WGS) entry which is preliminary data.</text>
</comment>
<sequence length="320" mass="35984">MKKHYAIAIPKPCYEDWNSMTPNERGRFCNSCVKTVVDFTKMSTEDIQTYIETHKHQRICGHFKQSQLDSINLRIPSQIIVKPKNVHKVFLLALLLVMGTTLLNCTNNKGNKQKIDSVEVVDSLQNKVVDSVKYINELIKKDSIIPKTCTKPPQIPAPHPTGITVIETVGEVVSDTIPELMIDGDIEIMGGIGPEEEPVEEEPLFFGMISETPPEFKDTPENLSISESKSYFQNKLSKIVGENFNTSVCLGLKGKQKINTRFTVNKEGKIVDIKVRAPQPALEKEAIRVIKLLPDFIPATQRNKPVNVLYDLPIIFNVDN</sequence>
<protein>
    <submittedName>
        <fullName evidence="2">Energy transducer TonB</fullName>
    </submittedName>
</protein>
<accession>A0A8J6U9R0</accession>
<name>A0A8J6U9R0_9FLAO</name>
<reference evidence="2 3" key="1">
    <citation type="submission" date="2020-09" db="EMBL/GenBank/DDBJ databases">
        <title>TT11 complete genome.</title>
        <authorList>
            <person name="Wu Z."/>
        </authorList>
    </citation>
    <scope>NUCLEOTIDE SEQUENCE [LARGE SCALE GENOMIC DNA]</scope>
    <source>
        <strain evidence="2 3">TT11</strain>
    </source>
</reference>
<dbReference type="AlphaFoldDB" id="A0A8J6U9R0"/>
<dbReference type="Gene3D" id="3.30.1150.10">
    <property type="match status" value="1"/>
</dbReference>
<dbReference type="EMBL" id="JACVXB010000009">
    <property type="protein sequence ID" value="MBD0833552.1"/>
    <property type="molecule type" value="Genomic_DNA"/>
</dbReference>
<proteinExistence type="predicted"/>
<dbReference type="InterPro" id="IPR037682">
    <property type="entry name" value="TonB_C"/>
</dbReference>
<keyword evidence="3" id="KW-1185">Reference proteome</keyword>
<evidence type="ECO:0000313" key="2">
    <source>
        <dbReference type="EMBL" id="MBD0833552.1"/>
    </source>
</evidence>
<dbReference type="SUPFAM" id="SSF74653">
    <property type="entry name" value="TolA/TonB C-terminal domain"/>
    <property type="match status" value="1"/>
</dbReference>
<dbReference type="Proteomes" id="UP000600588">
    <property type="component" value="Unassembled WGS sequence"/>
</dbReference>
<evidence type="ECO:0000259" key="1">
    <source>
        <dbReference type="Pfam" id="PF03544"/>
    </source>
</evidence>